<dbReference type="AlphaFoldDB" id="A0A3S5FF83"/>
<keyword evidence="2" id="KW-1185">Reference proteome</keyword>
<reference evidence="1" key="1">
    <citation type="submission" date="2018-11" db="EMBL/GenBank/DDBJ databases">
        <authorList>
            <consortium name="Pathogen Informatics"/>
        </authorList>
    </citation>
    <scope>NUCLEOTIDE SEQUENCE</scope>
</reference>
<dbReference type="InterPro" id="IPR052807">
    <property type="entry name" value="Mito_transl_resp_regulator"/>
</dbReference>
<name>A0A3S5FF83_9PLAT</name>
<dbReference type="OrthoDB" id="1696305at2759"/>
<accession>A0A3S5FF83</accession>
<evidence type="ECO:0000313" key="1">
    <source>
        <dbReference type="EMBL" id="VEL30157.1"/>
    </source>
</evidence>
<protein>
    <submittedName>
        <fullName evidence="1">Uncharacterized protein</fullName>
    </submittedName>
</protein>
<proteinExistence type="predicted"/>
<dbReference type="EMBL" id="CAAALY010109953">
    <property type="protein sequence ID" value="VEL30157.1"/>
    <property type="molecule type" value="Genomic_DNA"/>
</dbReference>
<sequence length="108" mass="11741">MSDPDSPLSLISCSGCGARLHSRSPGKAGFIPLKELLSISKQTQSTSSPTLIQVSADPESYKGVVLHHIRKQCDAVIIVVADMLNLPHCLDQALFSDIGSHRYFIFVF</sequence>
<dbReference type="PANTHER" id="PTHR46406:SF1">
    <property type="entry name" value="NITRIC OXIDE-ASSOCIATED PROTEIN 1"/>
    <property type="match status" value="1"/>
</dbReference>
<dbReference type="Proteomes" id="UP000784294">
    <property type="component" value="Unassembled WGS sequence"/>
</dbReference>
<dbReference type="PANTHER" id="PTHR46406">
    <property type="entry name" value="NITRIC OXIDE-ASSOCIATED PROTEIN 1"/>
    <property type="match status" value="1"/>
</dbReference>
<organism evidence="1 2">
    <name type="scientific">Protopolystoma xenopodis</name>
    <dbReference type="NCBI Taxonomy" id="117903"/>
    <lineage>
        <taxon>Eukaryota</taxon>
        <taxon>Metazoa</taxon>
        <taxon>Spiralia</taxon>
        <taxon>Lophotrochozoa</taxon>
        <taxon>Platyhelminthes</taxon>
        <taxon>Monogenea</taxon>
        <taxon>Polyopisthocotylea</taxon>
        <taxon>Polystomatidea</taxon>
        <taxon>Polystomatidae</taxon>
        <taxon>Protopolystoma</taxon>
    </lineage>
</organism>
<comment type="caution">
    <text evidence="1">The sequence shown here is derived from an EMBL/GenBank/DDBJ whole genome shotgun (WGS) entry which is preliminary data.</text>
</comment>
<evidence type="ECO:0000313" key="2">
    <source>
        <dbReference type="Proteomes" id="UP000784294"/>
    </source>
</evidence>
<gene>
    <name evidence="1" type="ORF">PXEA_LOCUS23597</name>
</gene>